<feature type="transmembrane region" description="Helical" evidence="1">
    <location>
        <begin position="31"/>
        <end position="50"/>
    </location>
</feature>
<gene>
    <name evidence="2" type="ORF">CCE28_10160</name>
</gene>
<evidence type="ECO:0000256" key="1">
    <source>
        <dbReference type="SAM" id="Phobius"/>
    </source>
</evidence>
<evidence type="ECO:0000313" key="2">
    <source>
        <dbReference type="EMBL" id="PAB59567.1"/>
    </source>
</evidence>
<feature type="transmembrane region" description="Helical" evidence="1">
    <location>
        <begin position="157"/>
        <end position="174"/>
    </location>
</feature>
<dbReference type="OrthoDB" id="1679483at2"/>
<keyword evidence="1" id="KW-0472">Membrane</keyword>
<keyword evidence="1" id="KW-1133">Transmembrane helix</keyword>
<dbReference type="Proteomes" id="UP000216024">
    <property type="component" value="Unassembled WGS sequence"/>
</dbReference>
<feature type="transmembrane region" description="Helical" evidence="1">
    <location>
        <begin position="125"/>
        <end position="145"/>
    </location>
</feature>
<dbReference type="AlphaFoldDB" id="A0A267MJD9"/>
<protein>
    <submittedName>
        <fullName evidence="2">Uncharacterized protein</fullName>
    </submittedName>
</protein>
<dbReference type="InterPro" id="IPR048147">
    <property type="entry name" value="CBO0543-like"/>
</dbReference>
<feature type="transmembrane region" description="Helical" evidence="1">
    <location>
        <begin position="100"/>
        <end position="118"/>
    </location>
</feature>
<accession>A0A267MJD9</accession>
<comment type="caution">
    <text evidence="2">The sequence shown here is derived from an EMBL/GenBank/DDBJ whole genome shotgun (WGS) entry which is preliminary data.</text>
</comment>
<keyword evidence="3" id="KW-1185">Reference proteome</keyword>
<feature type="transmembrane region" description="Helical" evidence="1">
    <location>
        <begin position="62"/>
        <end position="88"/>
    </location>
</feature>
<dbReference type="EMBL" id="NIBG01000007">
    <property type="protein sequence ID" value="PAB59567.1"/>
    <property type="molecule type" value="Genomic_DNA"/>
</dbReference>
<keyword evidence="1" id="KW-0812">Transmembrane</keyword>
<name>A0A267MJD9_9FIRM</name>
<dbReference type="NCBIfam" id="NF041644">
    <property type="entry name" value="CBO0543_fam"/>
    <property type="match status" value="1"/>
</dbReference>
<sequence>MNSQYPSWEHIVELRIKLRDANLSYWFHHDLFSFGWWIIVFLTIAPWIIWWKLVNKSRLTEILLYGSFISILTTVLDVLGATFVLWGYPTMLEPGVPPMVPANLSVFPVGYMLLYQYFPKWIKFLIAATGMSFIFSFIGEPVLAWLNIYENNNWKSIYSFPIYIIIALFFKYIIERIISRQRIEQIKK</sequence>
<proteinExistence type="predicted"/>
<reference evidence="2 3" key="1">
    <citation type="submission" date="2017-06" db="EMBL/GenBank/DDBJ databases">
        <title>Draft genome sequence of anaerobic fermentative bacterium Anaeromicrobium sediminis DY2726D isolated from West Pacific Ocean sediments.</title>
        <authorList>
            <person name="Zeng X."/>
        </authorList>
    </citation>
    <scope>NUCLEOTIDE SEQUENCE [LARGE SCALE GENOMIC DNA]</scope>
    <source>
        <strain evidence="2 3">DY2726D</strain>
    </source>
</reference>
<organism evidence="2 3">
    <name type="scientific">Anaeromicrobium sediminis</name>
    <dbReference type="NCBI Taxonomy" id="1478221"/>
    <lineage>
        <taxon>Bacteria</taxon>
        <taxon>Bacillati</taxon>
        <taxon>Bacillota</taxon>
        <taxon>Clostridia</taxon>
        <taxon>Peptostreptococcales</taxon>
        <taxon>Thermotaleaceae</taxon>
        <taxon>Anaeromicrobium</taxon>
    </lineage>
</organism>
<dbReference type="RefSeq" id="WP_095133566.1">
    <property type="nucleotide sequence ID" value="NZ_NIBG01000007.1"/>
</dbReference>
<evidence type="ECO:0000313" key="3">
    <source>
        <dbReference type="Proteomes" id="UP000216024"/>
    </source>
</evidence>